<organism evidence="1 2">
    <name type="scientific">Microbacter margulisiae</name>
    <dbReference type="NCBI Taxonomy" id="1350067"/>
    <lineage>
        <taxon>Bacteria</taxon>
        <taxon>Pseudomonadati</taxon>
        <taxon>Bacteroidota</taxon>
        <taxon>Bacteroidia</taxon>
        <taxon>Bacteroidales</taxon>
        <taxon>Porphyromonadaceae</taxon>
        <taxon>Microbacter</taxon>
    </lineage>
</organism>
<dbReference type="EMBL" id="JACHYB010000002">
    <property type="protein sequence ID" value="MBB3188526.1"/>
    <property type="molecule type" value="Genomic_DNA"/>
</dbReference>
<sequence length="192" mass="22119">MNTIPDALNDRENIRLHKIKYGAMGKSDLLMLLKKSGIKLNEHADALFSSDRFMVSAVKQQAMLLELSVMDLGLPGGGTIQEIEKHARQHGLRECPLEIAPHFRLQYTDQNEKEETRRNKAPLGSVTVFSKPLTEEDDFPKGFYLRRIEGELWLRGYVCPKDHVWSPEDRFVFMMDKIQDEEFTPRRSAGND</sequence>
<evidence type="ECO:0000313" key="1">
    <source>
        <dbReference type="EMBL" id="MBB3188526.1"/>
    </source>
</evidence>
<reference evidence="1 2" key="1">
    <citation type="submission" date="2020-08" db="EMBL/GenBank/DDBJ databases">
        <title>Genomic Encyclopedia of Type Strains, Phase IV (KMG-IV): sequencing the most valuable type-strain genomes for metagenomic binning, comparative biology and taxonomic classification.</title>
        <authorList>
            <person name="Goeker M."/>
        </authorList>
    </citation>
    <scope>NUCLEOTIDE SEQUENCE [LARGE SCALE GENOMIC DNA]</scope>
    <source>
        <strain evidence="1 2">DSM 27471</strain>
    </source>
</reference>
<gene>
    <name evidence="1" type="ORF">FHX64_002724</name>
</gene>
<proteinExistence type="predicted"/>
<accession>A0A7W5H3J4</accession>
<evidence type="ECO:0008006" key="3">
    <source>
        <dbReference type="Google" id="ProtNLM"/>
    </source>
</evidence>
<comment type="caution">
    <text evidence="1">The sequence shown here is derived from an EMBL/GenBank/DDBJ whole genome shotgun (WGS) entry which is preliminary data.</text>
</comment>
<dbReference type="AlphaFoldDB" id="A0A7W5H3J4"/>
<dbReference type="Proteomes" id="UP000544222">
    <property type="component" value="Unassembled WGS sequence"/>
</dbReference>
<evidence type="ECO:0000313" key="2">
    <source>
        <dbReference type="Proteomes" id="UP000544222"/>
    </source>
</evidence>
<name>A0A7W5H3J4_9PORP</name>
<protein>
    <recommendedName>
        <fullName evidence="3">Helicase</fullName>
    </recommendedName>
</protein>
<dbReference type="RefSeq" id="WP_183414280.1">
    <property type="nucleotide sequence ID" value="NZ_JACHYB010000002.1"/>
</dbReference>
<keyword evidence="2" id="KW-1185">Reference proteome</keyword>